<dbReference type="EMBL" id="QWDM01000028">
    <property type="protein sequence ID" value="RUT67807.1"/>
    <property type="molecule type" value="Genomic_DNA"/>
</dbReference>
<dbReference type="OrthoDB" id="1363061at2"/>
<proteinExistence type="predicted"/>
<reference evidence="3" key="1">
    <citation type="journal article" date="2019" name="Syst. Appl. Microbiol.">
        <title>Flavobacterium circumlabens sp. nov. and Flavobacterium cupreum sp. nov., two psychrotrophic species isolated from Antarctic environmental samples.</title>
        <authorList>
            <person name="Kralova S."/>
            <person name="Busse H.-J."/>
            <person name="Svec P."/>
            <person name="Maslanova I."/>
            <person name="Stankova E."/>
            <person name="Bartak M."/>
            <person name="Sedlacek I."/>
        </authorList>
    </citation>
    <scope>NUCLEOTIDE SEQUENCE [LARGE SCALE GENOMIC DNA]</scope>
    <source>
        <strain evidence="3">CCM 8825</strain>
    </source>
</reference>
<protein>
    <submittedName>
        <fullName evidence="2">Uncharacterized protein</fullName>
    </submittedName>
</protein>
<comment type="caution">
    <text evidence="2">The sequence shown here is derived from an EMBL/GenBank/DDBJ whole genome shotgun (WGS) entry which is preliminary data.</text>
</comment>
<keyword evidence="3" id="KW-1185">Reference proteome</keyword>
<feature type="compositionally biased region" description="Basic and acidic residues" evidence="1">
    <location>
        <begin position="1"/>
        <end position="11"/>
    </location>
</feature>
<evidence type="ECO:0000313" key="3">
    <source>
        <dbReference type="Proteomes" id="UP000288102"/>
    </source>
</evidence>
<dbReference type="Proteomes" id="UP000288102">
    <property type="component" value="Unassembled WGS sequence"/>
</dbReference>
<dbReference type="AlphaFoldDB" id="A0A434A0F0"/>
<dbReference type="RefSeq" id="WP_127340893.1">
    <property type="nucleotide sequence ID" value="NZ_QWDM01000028.1"/>
</dbReference>
<evidence type="ECO:0000256" key="1">
    <source>
        <dbReference type="SAM" id="MobiDB-lite"/>
    </source>
</evidence>
<organism evidence="2 3">
    <name type="scientific">Flavobacterium cupreum</name>
    <dbReference type="NCBI Taxonomy" id="2133766"/>
    <lineage>
        <taxon>Bacteria</taxon>
        <taxon>Pseudomonadati</taxon>
        <taxon>Bacteroidota</taxon>
        <taxon>Flavobacteriia</taxon>
        <taxon>Flavobacteriales</taxon>
        <taxon>Flavobacteriaceae</taxon>
        <taxon>Flavobacterium</taxon>
    </lineage>
</organism>
<evidence type="ECO:0000313" key="2">
    <source>
        <dbReference type="EMBL" id="RUT67807.1"/>
    </source>
</evidence>
<feature type="compositionally biased region" description="Polar residues" evidence="1">
    <location>
        <begin position="111"/>
        <end position="120"/>
    </location>
</feature>
<gene>
    <name evidence="2" type="ORF">D0817_24445</name>
</gene>
<feature type="region of interest" description="Disordered" evidence="1">
    <location>
        <begin position="111"/>
        <end position="159"/>
    </location>
</feature>
<accession>A0A434A0F0</accession>
<name>A0A434A0F0_9FLAO</name>
<feature type="region of interest" description="Disordered" evidence="1">
    <location>
        <begin position="1"/>
        <end position="38"/>
    </location>
</feature>
<sequence>MKKDKQKDKVEKKKKKPFTPPKPEEEKKKKNKKKVIRQSNPFIRIDRGGNFLTNFFSNFFRQLRNPTKTGISELLGKFLVIKIDPKEKNPAQQPAKPADIMGPVKTVLRNLNYSGDNNLSPAEKESLRQRTNQPLKIDFKTEQNEQQQENMPKKKGLGM</sequence>